<evidence type="ECO:0000256" key="11">
    <source>
        <dbReference type="ARBA" id="ARBA00057651"/>
    </source>
</evidence>
<keyword evidence="3" id="KW-0134">Cell wall</keyword>
<evidence type="ECO:0000256" key="7">
    <source>
        <dbReference type="ARBA" id="ARBA00023316"/>
    </source>
</evidence>
<dbReference type="PROSITE" id="PS00502">
    <property type="entry name" value="POLYGALACTURONASE"/>
    <property type="match status" value="1"/>
</dbReference>
<evidence type="ECO:0000256" key="3">
    <source>
        <dbReference type="ARBA" id="ARBA00022512"/>
    </source>
</evidence>
<comment type="catalytic activity">
    <reaction evidence="10">
        <text>[(1-&gt;4)-alpha-D-galacturonosyl](n) + H2O = alpha-D-galacturonate + [(1-&gt;4)-alpha-D-galacturonosyl](n-1)</text>
        <dbReference type="Rhea" id="RHEA:14117"/>
        <dbReference type="Rhea" id="RHEA-COMP:14570"/>
        <dbReference type="Rhea" id="RHEA-COMP:14572"/>
        <dbReference type="ChEBI" id="CHEBI:15377"/>
        <dbReference type="ChEBI" id="CHEBI:58658"/>
        <dbReference type="ChEBI" id="CHEBI:140523"/>
        <dbReference type="EC" id="3.2.1.67"/>
    </reaction>
</comment>
<dbReference type="EC" id="3.2.1.67" evidence="8"/>
<evidence type="ECO:0000256" key="16">
    <source>
        <dbReference type="SAM" id="SignalP"/>
    </source>
</evidence>
<evidence type="ECO:0000256" key="4">
    <source>
        <dbReference type="ARBA" id="ARBA00022525"/>
    </source>
</evidence>
<keyword evidence="6 15" id="KW-0326">Glycosidase</keyword>
<dbReference type="InterPro" id="IPR012334">
    <property type="entry name" value="Pectin_lyas_fold"/>
</dbReference>
<dbReference type="Pfam" id="PF00295">
    <property type="entry name" value="Glyco_hydro_28"/>
    <property type="match status" value="1"/>
</dbReference>
<keyword evidence="5 15" id="KW-0378">Hydrolase</keyword>
<dbReference type="GO" id="GO:0071555">
    <property type="term" value="P:cell wall organization"/>
    <property type="evidence" value="ECO:0007669"/>
    <property type="project" value="UniProtKB-KW"/>
</dbReference>
<keyword evidence="7" id="KW-0961">Cell wall biogenesis/degradation</keyword>
<dbReference type="InterPro" id="IPR000743">
    <property type="entry name" value="Glyco_hydro_28"/>
</dbReference>
<dbReference type="SMART" id="SM00710">
    <property type="entry name" value="PbH1"/>
    <property type="match status" value="5"/>
</dbReference>
<organism evidence="17 18">
    <name type="scientific">Ananas comosus</name>
    <name type="common">Pineapple</name>
    <name type="synonym">Ananas ananas</name>
    <dbReference type="NCBI Taxonomy" id="4615"/>
    <lineage>
        <taxon>Eukaryota</taxon>
        <taxon>Viridiplantae</taxon>
        <taxon>Streptophyta</taxon>
        <taxon>Embryophyta</taxon>
        <taxon>Tracheophyta</taxon>
        <taxon>Spermatophyta</taxon>
        <taxon>Magnoliopsida</taxon>
        <taxon>Liliopsida</taxon>
        <taxon>Poales</taxon>
        <taxon>Bromeliaceae</taxon>
        <taxon>Bromelioideae</taxon>
        <taxon>Ananas</taxon>
    </lineage>
</organism>
<dbReference type="Gene3D" id="2.160.20.10">
    <property type="entry name" value="Single-stranded right-handed beta-helix, Pectin lyase-like"/>
    <property type="match status" value="1"/>
</dbReference>
<dbReference type="PANTHER" id="PTHR31375">
    <property type="match status" value="1"/>
</dbReference>
<feature type="active site" evidence="14">
    <location>
        <position position="246"/>
    </location>
</feature>
<evidence type="ECO:0000313" key="18">
    <source>
        <dbReference type="RefSeq" id="XP_020110913.1"/>
    </source>
</evidence>
<dbReference type="GO" id="GO:0004650">
    <property type="term" value="F:polygalacturonase activity"/>
    <property type="evidence" value="ECO:0007669"/>
    <property type="project" value="InterPro"/>
</dbReference>
<evidence type="ECO:0000256" key="2">
    <source>
        <dbReference type="ARBA" id="ARBA00008834"/>
    </source>
</evidence>
<name>A0A6P5GZ25_ANACO</name>
<reference evidence="18" key="2">
    <citation type="submission" date="2025-08" db="UniProtKB">
        <authorList>
            <consortium name="RefSeq"/>
        </authorList>
    </citation>
    <scope>IDENTIFICATION</scope>
    <source>
        <tissue evidence="18">Leaf</tissue>
    </source>
</reference>
<evidence type="ECO:0000256" key="13">
    <source>
        <dbReference type="ARBA" id="ARBA00083621"/>
    </source>
</evidence>
<dbReference type="OrthoDB" id="187139at2759"/>
<comment type="subcellular location">
    <subcellularLocation>
        <location evidence="1">Secreted</location>
        <location evidence="1">Cell wall</location>
    </subcellularLocation>
</comment>
<dbReference type="Proteomes" id="UP000515123">
    <property type="component" value="Linkage group 20"/>
</dbReference>
<comment type="function">
    <text evidence="11">May function in depolymerizing pectin during pollen development, germination, and tube growth. Acts as an exo-polygalacturonase.</text>
</comment>
<reference evidence="17" key="1">
    <citation type="journal article" date="2015" name="Nat. Genet.">
        <title>The pineapple genome and the evolution of CAM photosynthesis.</title>
        <authorList>
            <person name="Ming R."/>
            <person name="VanBuren R."/>
            <person name="Wai C.M."/>
            <person name="Tang H."/>
            <person name="Schatz M.C."/>
            <person name="Bowers J.E."/>
            <person name="Lyons E."/>
            <person name="Wang M.L."/>
            <person name="Chen J."/>
            <person name="Biggers E."/>
            <person name="Zhang J."/>
            <person name="Huang L."/>
            <person name="Zhang L."/>
            <person name="Miao W."/>
            <person name="Zhang J."/>
            <person name="Ye Z."/>
            <person name="Miao C."/>
            <person name="Lin Z."/>
            <person name="Wang H."/>
            <person name="Zhou H."/>
            <person name="Yim W.C."/>
            <person name="Priest H.D."/>
            <person name="Zheng C."/>
            <person name="Woodhouse M."/>
            <person name="Edger P.P."/>
            <person name="Guyot R."/>
            <person name="Guo H.B."/>
            <person name="Guo H."/>
            <person name="Zheng G."/>
            <person name="Singh R."/>
            <person name="Sharma A."/>
            <person name="Min X."/>
            <person name="Zheng Y."/>
            <person name="Lee H."/>
            <person name="Gurtowski J."/>
            <person name="Sedlazeck F.J."/>
            <person name="Harkess A."/>
            <person name="McKain M.R."/>
            <person name="Liao Z."/>
            <person name="Fang J."/>
            <person name="Liu J."/>
            <person name="Zhang X."/>
            <person name="Zhang Q."/>
            <person name="Hu W."/>
            <person name="Qin Y."/>
            <person name="Wang K."/>
            <person name="Chen L.Y."/>
            <person name="Shirley N."/>
            <person name="Lin Y.R."/>
            <person name="Liu L.Y."/>
            <person name="Hernandez A.G."/>
            <person name="Wright C.L."/>
            <person name="Bulone V."/>
            <person name="Tuskan G.A."/>
            <person name="Heath K."/>
            <person name="Zee F."/>
            <person name="Moore P.H."/>
            <person name="Sunkar R."/>
            <person name="Leebens-Mack J.H."/>
            <person name="Mockler T."/>
            <person name="Bennetzen J.L."/>
            <person name="Freeling M."/>
            <person name="Sankoff D."/>
            <person name="Paterson A.H."/>
            <person name="Zhu X."/>
            <person name="Yang X."/>
            <person name="Smith J.A."/>
            <person name="Cushman J.C."/>
            <person name="Paull R.E."/>
            <person name="Yu Q."/>
        </authorList>
    </citation>
    <scope>NUCLEOTIDE SEQUENCE [LARGE SCALE GENOMIC DNA]</scope>
    <source>
        <strain evidence="17">cv. F153</strain>
    </source>
</reference>
<feature type="signal peptide" evidence="16">
    <location>
        <begin position="1"/>
        <end position="20"/>
    </location>
</feature>
<evidence type="ECO:0000256" key="6">
    <source>
        <dbReference type="ARBA" id="ARBA00023295"/>
    </source>
</evidence>
<protein>
    <recommendedName>
        <fullName evidence="12">Exopolygalacturonase</fullName>
        <ecNumber evidence="8">3.2.1.67</ecNumber>
    </recommendedName>
    <alternativeName>
        <fullName evidence="9">Galacturan 1,4-alpha-galacturonidase</fullName>
    </alternativeName>
    <alternativeName>
        <fullName evidence="13">Pectinase</fullName>
    </alternativeName>
</protein>
<evidence type="ECO:0000256" key="12">
    <source>
        <dbReference type="ARBA" id="ARBA00068298"/>
    </source>
</evidence>
<keyword evidence="4" id="KW-0964">Secreted</keyword>
<feature type="chain" id="PRO_5027862828" description="Exopolygalacturonase" evidence="16">
    <location>
        <begin position="21"/>
        <end position="399"/>
    </location>
</feature>
<accession>A0A6P5GZ25</accession>
<dbReference type="GeneID" id="109725924"/>
<keyword evidence="17" id="KW-1185">Reference proteome</keyword>
<evidence type="ECO:0000256" key="14">
    <source>
        <dbReference type="PROSITE-ProRule" id="PRU10052"/>
    </source>
</evidence>
<evidence type="ECO:0000313" key="17">
    <source>
        <dbReference type="Proteomes" id="UP000515123"/>
    </source>
</evidence>
<dbReference type="AlphaFoldDB" id="A0A6P5GZ25"/>
<evidence type="ECO:0000256" key="8">
    <source>
        <dbReference type="ARBA" id="ARBA00038933"/>
    </source>
</evidence>
<dbReference type="GO" id="GO:0005975">
    <property type="term" value="P:carbohydrate metabolic process"/>
    <property type="evidence" value="ECO:0007669"/>
    <property type="project" value="InterPro"/>
</dbReference>
<dbReference type="InterPro" id="IPR011050">
    <property type="entry name" value="Pectin_lyase_fold/virulence"/>
</dbReference>
<dbReference type="SUPFAM" id="SSF51126">
    <property type="entry name" value="Pectin lyase-like"/>
    <property type="match status" value="1"/>
</dbReference>
<dbReference type="GO" id="GO:0047911">
    <property type="term" value="F:galacturan 1,4-alpha-galacturonidase activity"/>
    <property type="evidence" value="ECO:0007669"/>
    <property type="project" value="UniProtKB-EC"/>
</dbReference>
<evidence type="ECO:0000256" key="10">
    <source>
        <dbReference type="ARBA" id="ARBA00048766"/>
    </source>
</evidence>
<evidence type="ECO:0000256" key="5">
    <source>
        <dbReference type="ARBA" id="ARBA00022801"/>
    </source>
</evidence>
<sequence>MKLLVLFALACACFAGNAAGRRRTSPTSFNVLHFGARADGLTDDSNAFMEAWKAACASSGTVRLHIPRGTYFVGPVKFTGPCVNVHSLTVYMKGYLKASTDLSKYVKGDDWIEIGWVDRLTLTGFGTFDGQGSVSWPYNNCPTKKNCKVLPTSIKFVAANNTVVRGITSVNSKFFHIAAVGCNNFWASNIRITAPSDSPNTDGIHIERSSGVTIYSSVIGTGDDCISIGQGNSHVLLSGIKCGPGHGISVGSLGRYQNEGDVRGLVVRDCTLAGTTNGLRIKTWENSPGSSLATNMTFQNIVMKSVANPIIIDQTYCPYMSCSSKVPSRVKISDISFRSIRGTSTTPVAVTFRCSRGIPCQNINLHDVHLRYVGREPATAQCLNIKARYSGMQIPPPCK</sequence>
<evidence type="ECO:0000256" key="1">
    <source>
        <dbReference type="ARBA" id="ARBA00004191"/>
    </source>
</evidence>
<keyword evidence="16" id="KW-0732">Signal</keyword>
<gene>
    <name evidence="18" type="primary">LOC109725924</name>
</gene>
<dbReference type="FunFam" id="2.160.20.10:FF:000004">
    <property type="entry name" value="Pectin lyase-like superfamily protein"/>
    <property type="match status" value="1"/>
</dbReference>
<dbReference type="RefSeq" id="XP_020110913.1">
    <property type="nucleotide sequence ID" value="XM_020255324.1"/>
</dbReference>
<evidence type="ECO:0000256" key="9">
    <source>
        <dbReference type="ARBA" id="ARBA00043142"/>
    </source>
</evidence>
<proteinExistence type="inferred from homology"/>
<dbReference type="InterPro" id="IPR006626">
    <property type="entry name" value="PbH1"/>
</dbReference>
<evidence type="ECO:0000256" key="15">
    <source>
        <dbReference type="RuleBase" id="RU361169"/>
    </source>
</evidence>
<comment type="similarity">
    <text evidence="2 15">Belongs to the glycosyl hydrolase 28 family.</text>
</comment>